<keyword evidence="1" id="KW-1185">Reference proteome</keyword>
<accession>A0A914PW84</accession>
<reference evidence="2" key="1">
    <citation type="submission" date="2022-11" db="UniProtKB">
        <authorList>
            <consortium name="WormBaseParasite"/>
        </authorList>
    </citation>
    <scope>IDENTIFICATION</scope>
</reference>
<dbReference type="Proteomes" id="UP000887578">
    <property type="component" value="Unplaced"/>
</dbReference>
<dbReference type="WBParaSite" id="PDA_v2.g23043.t1">
    <property type="protein sequence ID" value="PDA_v2.g23043.t1"/>
    <property type="gene ID" value="PDA_v2.g23043"/>
</dbReference>
<dbReference type="AlphaFoldDB" id="A0A914PW84"/>
<evidence type="ECO:0000313" key="2">
    <source>
        <dbReference type="WBParaSite" id="PDA_v2.g23043.t1"/>
    </source>
</evidence>
<protein>
    <submittedName>
        <fullName evidence="2">Uncharacterized protein</fullName>
    </submittedName>
</protein>
<proteinExistence type="predicted"/>
<sequence>MVIKLLSNPSFLNLKAVYEFYFEDKNGKPYKRKGESTFGELTVSSDIHLLSSDDFQKVMKENQEVQFTISFTVVGEIKKSSNTNGIRKDFKYSLPKLLSTFPCIRDSKEYYFKGKKWQYHLEVKENNDLWIYFQLLEIYSKNYFDAKFKIKANDTCLGEVSCRFGPSSLCSKAIEIKSGQELVSFFDQTDDDFEVEVVPQF</sequence>
<evidence type="ECO:0000313" key="1">
    <source>
        <dbReference type="Proteomes" id="UP000887578"/>
    </source>
</evidence>
<organism evidence="1 2">
    <name type="scientific">Panagrolaimus davidi</name>
    <dbReference type="NCBI Taxonomy" id="227884"/>
    <lineage>
        <taxon>Eukaryota</taxon>
        <taxon>Metazoa</taxon>
        <taxon>Ecdysozoa</taxon>
        <taxon>Nematoda</taxon>
        <taxon>Chromadorea</taxon>
        <taxon>Rhabditida</taxon>
        <taxon>Tylenchina</taxon>
        <taxon>Panagrolaimomorpha</taxon>
        <taxon>Panagrolaimoidea</taxon>
        <taxon>Panagrolaimidae</taxon>
        <taxon>Panagrolaimus</taxon>
    </lineage>
</organism>
<name>A0A914PW84_9BILA</name>